<gene>
    <name evidence="2" type="ORF">GOODEAATRI_030604</name>
</gene>
<sequence>MSCTCPFSSTSRQRHLAVKWLAAGRHTMDSDTTCPSMAASWRPRNSRSGCTEVTEQSRIQDEGAGHPGAILRTVALPVDKVLPPTAPPPGGHDPADGVGRLALEVPGGRMGQSVLVWSGQVSVRRHEKLGEPGNWKADEGGQKWVPLGTLLRMAQ</sequence>
<evidence type="ECO:0000256" key="1">
    <source>
        <dbReference type="SAM" id="MobiDB-lite"/>
    </source>
</evidence>
<protein>
    <submittedName>
        <fullName evidence="2">Uncharacterized protein</fullName>
    </submittedName>
</protein>
<feature type="region of interest" description="Disordered" evidence="1">
    <location>
        <begin position="28"/>
        <end position="48"/>
    </location>
</feature>
<accession>A0ABV0NPI4</accession>
<dbReference type="EMBL" id="JAHRIO010044874">
    <property type="protein sequence ID" value="MEQ2173290.1"/>
    <property type="molecule type" value="Genomic_DNA"/>
</dbReference>
<name>A0ABV0NPI4_9TELE</name>
<organism evidence="2 3">
    <name type="scientific">Goodea atripinnis</name>
    <dbReference type="NCBI Taxonomy" id="208336"/>
    <lineage>
        <taxon>Eukaryota</taxon>
        <taxon>Metazoa</taxon>
        <taxon>Chordata</taxon>
        <taxon>Craniata</taxon>
        <taxon>Vertebrata</taxon>
        <taxon>Euteleostomi</taxon>
        <taxon>Actinopterygii</taxon>
        <taxon>Neopterygii</taxon>
        <taxon>Teleostei</taxon>
        <taxon>Neoteleostei</taxon>
        <taxon>Acanthomorphata</taxon>
        <taxon>Ovalentaria</taxon>
        <taxon>Atherinomorphae</taxon>
        <taxon>Cyprinodontiformes</taxon>
        <taxon>Goodeidae</taxon>
        <taxon>Goodea</taxon>
    </lineage>
</organism>
<comment type="caution">
    <text evidence="2">The sequence shown here is derived from an EMBL/GenBank/DDBJ whole genome shotgun (WGS) entry which is preliminary data.</text>
</comment>
<evidence type="ECO:0000313" key="3">
    <source>
        <dbReference type="Proteomes" id="UP001476798"/>
    </source>
</evidence>
<evidence type="ECO:0000313" key="2">
    <source>
        <dbReference type="EMBL" id="MEQ2173290.1"/>
    </source>
</evidence>
<proteinExistence type="predicted"/>
<keyword evidence="3" id="KW-1185">Reference proteome</keyword>
<reference evidence="2 3" key="1">
    <citation type="submission" date="2021-06" db="EMBL/GenBank/DDBJ databases">
        <authorList>
            <person name="Palmer J.M."/>
        </authorList>
    </citation>
    <scope>NUCLEOTIDE SEQUENCE [LARGE SCALE GENOMIC DNA]</scope>
    <source>
        <strain evidence="2 3">GA_2019</strain>
        <tissue evidence="2">Muscle</tissue>
    </source>
</reference>
<dbReference type="Proteomes" id="UP001476798">
    <property type="component" value="Unassembled WGS sequence"/>
</dbReference>